<dbReference type="EMBL" id="KQ257457">
    <property type="protein sequence ID" value="KNC99659.1"/>
    <property type="molecule type" value="Genomic_DNA"/>
</dbReference>
<dbReference type="OrthoDB" id="8062037at2759"/>
<dbReference type="STRING" id="645134.A0A0L0HFH6"/>
<dbReference type="VEuPathDB" id="FungiDB:SPPG_05041"/>
<keyword evidence="7" id="KW-1185">Reference proteome</keyword>
<dbReference type="Pfam" id="PF00412">
    <property type="entry name" value="LIM"/>
    <property type="match status" value="1"/>
</dbReference>
<dbReference type="Proteomes" id="UP000053201">
    <property type="component" value="Unassembled WGS sequence"/>
</dbReference>
<dbReference type="AlphaFoldDB" id="A0A0L0HFH6"/>
<organism evidence="6 7">
    <name type="scientific">Spizellomyces punctatus (strain DAOM BR117)</name>
    <dbReference type="NCBI Taxonomy" id="645134"/>
    <lineage>
        <taxon>Eukaryota</taxon>
        <taxon>Fungi</taxon>
        <taxon>Fungi incertae sedis</taxon>
        <taxon>Chytridiomycota</taxon>
        <taxon>Chytridiomycota incertae sedis</taxon>
        <taxon>Chytridiomycetes</taxon>
        <taxon>Spizellomycetales</taxon>
        <taxon>Spizellomycetaceae</taxon>
        <taxon>Spizellomyces</taxon>
    </lineage>
</organism>
<evidence type="ECO:0000256" key="1">
    <source>
        <dbReference type="ARBA" id="ARBA00022723"/>
    </source>
</evidence>
<evidence type="ECO:0000313" key="7">
    <source>
        <dbReference type="Proteomes" id="UP000053201"/>
    </source>
</evidence>
<dbReference type="Gene3D" id="2.10.110.10">
    <property type="entry name" value="Cysteine Rich Protein"/>
    <property type="match status" value="1"/>
</dbReference>
<evidence type="ECO:0000256" key="2">
    <source>
        <dbReference type="ARBA" id="ARBA00022833"/>
    </source>
</evidence>
<evidence type="ECO:0000313" key="6">
    <source>
        <dbReference type="EMBL" id="KNC99659.1"/>
    </source>
</evidence>
<reference evidence="6 7" key="1">
    <citation type="submission" date="2009-08" db="EMBL/GenBank/DDBJ databases">
        <title>The Genome Sequence of Spizellomyces punctatus strain DAOM BR117.</title>
        <authorList>
            <consortium name="The Broad Institute Genome Sequencing Platform"/>
            <person name="Russ C."/>
            <person name="Cuomo C."/>
            <person name="Shea T."/>
            <person name="Young S.K."/>
            <person name="Zeng Q."/>
            <person name="Koehrsen M."/>
            <person name="Haas B."/>
            <person name="Borodovsky M."/>
            <person name="Guigo R."/>
            <person name="Alvarado L."/>
            <person name="Berlin A."/>
            <person name="Bochicchio J."/>
            <person name="Borenstein D."/>
            <person name="Chapman S."/>
            <person name="Chen Z."/>
            <person name="Engels R."/>
            <person name="Freedman E."/>
            <person name="Gellesch M."/>
            <person name="Goldberg J."/>
            <person name="Griggs A."/>
            <person name="Gujja S."/>
            <person name="Heiman D."/>
            <person name="Hepburn T."/>
            <person name="Howarth C."/>
            <person name="Jen D."/>
            <person name="Larson L."/>
            <person name="Lewis B."/>
            <person name="Mehta T."/>
            <person name="Park D."/>
            <person name="Pearson M."/>
            <person name="Roberts A."/>
            <person name="Saif S."/>
            <person name="Shenoy N."/>
            <person name="Sisk P."/>
            <person name="Stolte C."/>
            <person name="Sykes S."/>
            <person name="Thomson T."/>
            <person name="Walk T."/>
            <person name="White J."/>
            <person name="Yandava C."/>
            <person name="Burger G."/>
            <person name="Gray M.W."/>
            <person name="Holland P.W.H."/>
            <person name="King N."/>
            <person name="Lang F.B.F."/>
            <person name="Roger A.J."/>
            <person name="Ruiz-Trillo I."/>
            <person name="Lander E."/>
            <person name="Nusbaum C."/>
        </authorList>
    </citation>
    <scope>NUCLEOTIDE SEQUENCE [LARGE SCALE GENOMIC DNA]</scope>
    <source>
        <strain evidence="6 7">DAOM BR117</strain>
    </source>
</reference>
<dbReference type="SMART" id="SM00132">
    <property type="entry name" value="LIM"/>
    <property type="match status" value="1"/>
</dbReference>
<evidence type="ECO:0000256" key="4">
    <source>
        <dbReference type="SAM" id="MobiDB-lite"/>
    </source>
</evidence>
<keyword evidence="2 3" id="KW-0862">Zinc</keyword>
<dbReference type="GeneID" id="27688457"/>
<name>A0A0L0HFH6_SPIPD</name>
<dbReference type="RefSeq" id="XP_016607699.1">
    <property type="nucleotide sequence ID" value="XM_016753279.1"/>
</dbReference>
<dbReference type="GO" id="GO:0046872">
    <property type="term" value="F:metal ion binding"/>
    <property type="evidence" value="ECO:0007669"/>
    <property type="project" value="UniProtKB-KW"/>
</dbReference>
<sequence>MSSQVCGKCDKTVYATEKVEAAQKWYHKGCFKCNDPHCNIQLTLKTFQVVNDNVWCGKHAPKPNATYGLDTVQTQHALSAPKKTTEGLHKIQVGTGESPTYGLDTVQTQHALSAPKKQAENLHKVQVGTGEQYSYGLNTLQTQHALNAPKKQVENIGHVKKGDGSTVPRSVNDKLSHSQEELYEDSNGQDSLQEEIAA</sequence>
<protein>
    <recommendedName>
        <fullName evidence="5">LIM zinc-binding domain-containing protein</fullName>
    </recommendedName>
</protein>
<feature type="domain" description="LIM zinc-binding" evidence="5">
    <location>
        <begin position="4"/>
        <end position="66"/>
    </location>
</feature>
<dbReference type="InParanoid" id="A0A0L0HFH6"/>
<dbReference type="PROSITE" id="PS50023">
    <property type="entry name" value="LIM_DOMAIN_2"/>
    <property type="match status" value="1"/>
</dbReference>
<keyword evidence="3" id="KW-0440">LIM domain</keyword>
<dbReference type="OMA" id="FEGKLYC"/>
<accession>A0A0L0HFH6</accession>
<dbReference type="eggNOG" id="ENOG502SH25">
    <property type="taxonomic scope" value="Eukaryota"/>
</dbReference>
<feature type="region of interest" description="Disordered" evidence="4">
    <location>
        <begin position="158"/>
        <end position="198"/>
    </location>
</feature>
<feature type="compositionally biased region" description="Basic and acidic residues" evidence="4">
    <location>
        <begin position="171"/>
        <end position="180"/>
    </location>
</feature>
<keyword evidence="1 3" id="KW-0479">Metal-binding</keyword>
<gene>
    <name evidence="6" type="ORF">SPPG_05041</name>
</gene>
<dbReference type="InterPro" id="IPR001781">
    <property type="entry name" value="Znf_LIM"/>
</dbReference>
<dbReference type="CDD" id="cd09358">
    <property type="entry name" value="LIM_Mical_like"/>
    <property type="match status" value="1"/>
</dbReference>
<evidence type="ECO:0000256" key="3">
    <source>
        <dbReference type="PROSITE-ProRule" id="PRU00125"/>
    </source>
</evidence>
<dbReference type="SUPFAM" id="SSF57716">
    <property type="entry name" value="Glucocorticoid receptor-like (DNA-binding domain)"/>
    <property type="match status" value="1"/>
</dbReference>
<proteinExistence type="predicted"/>
<evidence type="ECO:0000259" key="5">
    <source>
        <dbReference type="PROSITE" id="PS50023"/>
    </source>
</evidence>